<protein>
    <submittedName>
        <fullName evidence="1 2">Uncharacterized protein</fullName>
    </submittedName>
</protein>
<sequence>MDPVSVGTLTSLLLSSISASSTRLNFHALVRSTLENFFLNSKEELYLLQIDAKKVCNHFSMLFNGLGFDCDSWKN</sequence>
<evidence type="ECO:0000313" key="1">
    <source>
        <dbReference type="EMBL" id="KRH68308.1"/>
    </source>
</evidence>
<evidence type="ECO:0000313" key="2">
    <source>
        <dbReference type="EnsemblPlants" id="KRH68308"/>
    </source>
</evidence>
<reference evidence="1" key="3">
    <citation type="submission" date="2018-07" db="EMBL/GenBank/DDBJ databases">
        <title>WGS assembly of Glycine max.</title>
        <authorList>
            <person name="Schmutz J."/>
            <person name="Cannon S."/>
            <person name="Schlueter J."/>
            <person name="Ma J."/>
            <person name="Mitros T."/>
            <person name="Nelson W."/>
            <person name="Hyten D."/>
            <person name="Song Q."/>
            <person name="Thelen J."/>
            <person name="Cheng J."/>
            <person name="Xu D."/>
            <person name="Hellsten U."/>
            <person name="May G."/>
            <person name="Yu Y."/>
            <person name="Sakurai T."/>
            <person name="Umezawa T."/>
            <person name="Bhattacharyya M."/>
            <person name="Sandhu D."/>
            <person name="Valliyodan B."/>
            <person name="Lindquist E."/>
            <person name="Peto M."/>
            <person name="Grant D."/>
            <person name="Shu S."/>
            <person name="Goodstein D."/>
            <person name="Barry K."/>
            <person name="Futrell-Griggs M."/>
            <person name="Abernathy B."/>
            <person name="Du J."/>
            <person name="Tian Z."/>
            <person name="Zhu L."/>
            <person name="Gill N."/>
            <person name="Joshi T."/>
            <person name="Libault M."/>
            <person name="Sethuraman A."/>
            <person name="Zhang X."/>
            <person name="Shinozaki K."/>
            <person name="Nguyen H."/>
            <person name="Wing R."/>
            <person name="Cregan P."/>
            <person name="Specht J."/>
            <person name="Grimwood J."/>
            <person name="Rokhsar D."/>
            <person name="Stacey G."/>
            <person name="Shoemaker R."/>
            <person name="Jackson S."/>
        </authorList>
    </citation>
    <scope>NUCLEOTIDE SEQUENCE</scope>
    <source>
        <tissue evidence="1">Callus</tissue>
    </source>
</reference>
<dbReference type="EnsemblPlants" id="KRH68308">
    <property type="protein sequence ID" value="KRH68308"/>
    <property type="gene ID" value="GLYMA_03G222200"/>
</dbReference>
<accession>A0A0R0KWL7</accession>
<organism evidence="1">
    <name type="scientific">Glycine max</name>
    <name type="common">Soybean</name>
    <name type="synonym">Glycine hispida</name>
    <dbReference type="NCBI Taxonomy" id="3847"/>
    <lineage>
        <taxon>Eukaryota</taxon>
        <taxon>Viridiplantae</taxon>
        <taxon>Streptophyta</taxon>
        <taxon>Embryophyta</taxon>
        <taxon>Tracheophyta</taxon>
        <taxon>Spermatophyta</taxon>
        <taxon>Magnoliopsida</taxon>
        <taxon>eudicotyledons</taxon>
        <taxon>Gunneridae</taxon>
        <taxon>Pentapetalae</taxon>
        <taxon>rosids</taxon>
        <taxon>fabids</taxon>
        <taxon>Fabales</taxon>
        <taxon>Fabaceae</taxon>
        <taxon>Papilionoideae</taxon>
        <taxon>50 kb inversion clade</taxon>
        <taxon>NPAAA clade</taxon>
        <taxon>indigoferoid/millettioid clade</taxon>
        <taxon>Phaseoleae</taxon>
        <taxon>Glycine</taxon>
        <taxon>Glycine subgen. Soja</taxon>
    </lineage>
</organism>
<dbReference type="ExpressionAtlas" id="A0A0R0KWL7">
    <property type="expression patterns" value="baseline and differential"/>
</dbReference>
<dbReference type="EMBL" id="CM000836">
    <property type="protein sequence ID" value="KRH68308.1"/>
    <property type="molecule type" value="Genomic_DNA"/>
</dbReference>
<reference evidence="2" key="2">
    <citation type="submission" date="2018-02" db="UniProtKB">
        <authorList>
            <consortium name="EnsemblPlants"/>
        </authorList>
    </citation>
    <scope>IDENTIFICATION</scope>
    <source>
        <strain evidence="2">Williams 82</strain>
    </source>
</reference>
<gene>
    <name evidence="2" type="primary">LOC100305709</name>
    <name evidence="1" type="ORF">GLYMA_03G222200</name>
</gene>
<keyword evidence="3" id="KW-1185">Reference proteome</keyword>
<dbReference type="Gramene" id="KRH68308">
    <property type="protein sequence ID" value="KRH68308"/>
    <property type="gene ID" value="GLYMA_03G222200"/>
</dbReference>
<evidence type="ECO:0000313" key="3">
    <source>
        <dbReference type="Proteomes" id="UP000008827"/>
    </source>
</evidence>
<name>A0A0R0KWL7_SOYBN</name>
<reference evidence="1 2" key="1">
    <citation type="journal article" date="2010" name="Nature">
        <title>Genome sequence of the palaeopolyploid soybean.</title>
        <authorList>
            <person name="Schmutz J."/>
            <person name="Cannon S.B."/>
            <person name="Schlueter J."/>
            <person name="Ma J."/>
            <person name="Mitros T."/>
            <person name="Nelson W."/>
            <person name="Hyten D.L."/>
            <person name="Song Q."/>
            <person name="Thelen J.J."/>
            <person name="Cheng J."/>
            <person name="Xu D."/>
            <person name="Hellsten U."/>
            <person name="May G.D."/>
            <person name="Yu Y."/>
            <person name="Sakurai T."/>
            <person name="Umezawa T."/>
            <person name="Bhattacharyya M.K."/>
            <person name="Sandhu D."/>
            <person name="Valliyodan B."/>
            <person name="Lindquist E."/>
            <person name="Peto M."/>
            <person name="Grant D."/>
            <person name="Shu S."/>
            <person name="Goodstein D."/>
            <person name="Barry K."/>
            <person name="Futrell-Griggs M."/>
            <person name="Abernathy B."/>
            <person name="Du J."/>
            <person name="Tian Z."/>
            <person name="Zhu L."/>
            <person name="Gill N."/>
            <person name="Joshi T."/>
            <person name="Libault M."/>
            <person name="Sethuraman A."/>
            <person name="Zhang X.-C."/>
            <person name="Shinozaki K."/>
            <person name="Nguyen H.T."/>
            <person name="Wing R.A."/>
            <person name="Cregan P."/>
            <person name="Specht J."/>
            <person name="Grimwood J."/>
            <person name="Rokhsar D."/>
            <person name="Stacey G."/>
            <person name="Shoemaker R.C."/>
            <person name="Jackson S.A."/>
        </authorList>
    </citation>
    <scope>NUCLEOTIDE SEQUENCE</scope>
    <source>
        <strain evidence="2">cv. Williams 82</strain>
        <tissue evidence="1">Callus</tissue>
    </source>
</reference>
<dbReference type="Proteomes" id="UP000008827">
    <property type="component" value="Chromosome 3"/>
</dbReference>
<proteinExistence type="predicted"/>
<dbReference type="AlphaFoldDB" id="A0A0R0KWL7"/>